<feature type="transmembrane region" description="Helical" evidence="1">
    <location>
        <begin position="6"/>
        <end position="25"/>
    </location>
</feature>
<proteinExistence type="predicted"/>
<evidence type="ECO:0000313" key="3">
    <source>
        <dbReference type="Proteomes" id="UP000234341"/>
    </source>
</evidence>
<protein>
    <submittedName>
        <fullName evidence="2">Amino acid ABC transporter permease</fullName>
    </submittedName>
</protein>
<reference evidence="2 3" key="1">
    <citation type="submission" date="2017-12" db="EMBL/GenBank/DDBJ databases">
        <title>Genome sequence of the active heterotrophic nitrifier-denitrifier, Cupriavidus pauculus UM1.</title>
        <authorList>
            <person name="Putonti C."/>
            <person name="Castignetti D."/>
        </authorList>
    </citation>
    <scope>NUCLEOTIDE SEQUENCE [LARGE SCALE GENOMIC DNA]</scope>
    <source>
        <strain evidence="2 3">UM1</strain>
    </source>
</reference>
<dbReference type="EMBL" id="PJRP01000022">
    <property type="protein sequence ID" value="PLP96908.1"/>
    <property type="molecule type" value="Genomic_DNA"/>
</dbReference>
<dbReference type="AlphaFoldDB" id="A0A2N5C3X3"/>
<organism evidence="2 3">
    <name type="scientific">Cupriavidus pauculus</name>
    <dbReference type="NCBI Taxonomy" id="82633"/>
    <lineage>
        <taxon>Bacteria</taxon>
        <taxon>Pseudomonadati</taxon>
        <taxon>Pseudomonadota</taxon>
        <taxon>Betaproteobacteria</taxon>
        <taxon>Burkholderiales</taxon>
        <taxon>Burkholderiaceae</taxon>
        <taxon>Cupriavidus</taxon>
    </lineage>
</organism>
<comment type="caution">
    <text evidence="2">The sequence shown here is derived from an EMBL/GenBank/DDBJ whole genome shotgun (WGS) entry which is preliminary data.</text>
</comment>
<keyword evidence="1" id="KW-0812">Transmembrane</keyword>
<keyword evidence="1" id="KW-0472">Membrane</keyword>
<name>A0A2N5C3X3_9BURK</name>
<evidence type="ECO:0000256" key="1">
    <source>
        <dbReference type="SAM" id="Phobius"/>
    </source>
</evidence>
<accession>A0A2N5C3X3</accession>
<evidence type="ECO:0000313" key="2">
    <source>
        <dbReference type="EMBL" id="PLP96908.1"/>
    </source>
</evidence>
<keyword evidence="1" id="KW-1133">Transmembrane helix</keyword>
<feature type="non-terminal residue" evidence="2">
    <location>
        <position position="1"/>
    </location>
</feature>
<gene>
    <name evidence="2" type="ORF">CYJ10_29950</name>
</gene>
<dbReference type="Proteomes" id="UP000234341">
    <property type="component" value="Unassembled WGS sequence"/>
</dbReference>
<sequence>GRIVEMLLFAGLVYFIICFSASLLVKRYQKKVAV</sequence>